<dbReference type="EMBL" id="JAWZYT010003202">
    <property type="protein sequence ID" value="KAK4299613.1"/>
    <property type="molecule type" value="Genomic_DNA"/>
</dbReference>
<reference evidence="2" key="1">
    <citation type="submission" date="2023-11" db="EMBL/GenBank/DDBJ databases">
        <title>Genome assemblies of two species of porcelain crab, Petrolisthes cinctipes and Petrolisthes manimaculis (Anomura: Porcellanidae).</title>
        <authorList>
            <person name="Angst P."/>
        </authorList>
    </citation>
    <scope>NUCLEOTIDE SEQUENCE</scope>
    <source>
        <strain evidence="2">PB745_02</strain>
        <tissue evidence="2">Gill</tissue>
    </source>
</reference>
<comment type="caution">
    <text evidence="2">The sequence shown here is derived from an EMBL/GenBank/DDBJ whole genome shotgun (WGS) entry which is preliminary data.</text>
</comment>
<gene>
    <name evidence="2" type="ORF">Pmani_028124</name>
</gene>
<sequence length="77" mass="8223">MTLTGGKTRCPSTPASKARHPSDPWGKVGHLSDPVVSPLNSLGQLAGCCRSGGNKNMLSENSEWGTTLTHYSRNLRD</sequence>
<dbReference type="Proteomes" id="UP001292094">
    <property type="component" value="Unassembled WGS sequence"/>
</dbReference>
<evidence type="ECO:0000313" key="3">
    <source>
        <dbReference type="Proteomes" id="UP001292094"/>
    </source>
</evidence>
<evidence type="ECO:0000313" key="2">
    <source>
        <dbReference type="EMBL" id="KAK4299613.1"/>
    </source>
</evidence>
<organism evidence="2 3">
    <name type="scientific">Petrolisthes manimaculis</name>
    <dbReference type="NCBI Taxonomy" id="1843537"/>
    <lineage>
        <taxon>Eukaryota</taxon>
        <taxon>Metazoa</taxon>
        <taxon>Ecdysozoa</taxon>
        <taxon>Arthropoda</taxon>
        <taxon>Crustacea</taxon>
        <taxon>Multicrustacea</taxon>
        <taxon>Malacostraca</taxon>
        <taxon>Eumalacostraca</taxon>
        <taxon>Eucarida</taxon>
        <taxon>Decapoda</taxon>
        <taxon>Pleocyemata</taxon>
        <taxon>Anomura</taxon>
        <taxon>Galatheoidea</taxon>
        <taxon>Porcellanidae</taxon>
        <taxon>Petrolisthes</taxon>
    </lineage>
</organism>
<feature type="region of interest" description="Disordered" evidence="1">
    <location>
        <begin position="1"/>
        <end position="32"/>
    </location>
</feature>
<evidence type="ECO:0000256" key="1">
    <source>
        <dbReference type="SAM" id="MobiDB-lite"/>
    </source>
</evidence>
<dbReference type="AlphaFoldDB" id="A0AAE1TV48"/>
<name>A0AAE1TV48_9EUCA</name>
<protein>
    <submittedName>
        <fullName evidence="2">Uncharacterized protein</fullName>
    </submittedName>
</protein>
<proteinExistence type="predicted"/>
<keyword evidence="3" id="KW-1185">Reference proteome</keyword>
<accession>A0AAE1TV48</accession>
<feature type="compositionally biased region" description="Polar residues" evidence="1">
    <location>
        <begin position="1"/>
        <end position="15"/>
    </location>
</feature>